<dbReference type="EMBL" id="JBHPBY010000125">
    <property type="protein sequence ID" value="MFC1850801.1"/>
    <property type="molecule type" value="Genomic_DNA"/>
</dbReference>
<proteinExistence type="predicted"/>
<accession>A0ABV6YXK8</accession>
<reference evidence="2 3" key="1">
    <citation type="submission" date="2024-09" db="EMBL/GenBank/DDBJ databases">
        <title>Laminarin stimulates single cell rates of sulfate reduction while oxygen inhibits transcriptomic activity in coastal marine sediment.</title>
        <authorList>
            <person name="Lindsay M."/>
            <person name="Orcutt B."/>
            <person name="Emerson D."/>
            <person name="Stepanauskas R."/>
            <person name="D'Angelo T."/>
        </authorList>
    </citation>
    <scope>NUCLEOTIDE SEQUENCE [LARGE SCALE GENOMIC DNA]</scope>
    <source>
        <strain evidence="2">SAG AM-311-K15</strain>
    </source>
</reference>
<name>A0ABV6YXK8_UNCC1</name>
<organism evidence="2 3">
    <name type="scientific">candidate division CSSED10-310 bacterium</name>
    <dbReference type="NCBI Taxonomy" id="2855610"/>
    <lineage>
        <taxon>Bacteria</taxon>
        <taxon>Bacteria division CSSED10-310</taxon>
    </lineage>
</organism>
<sequence length="61" mass="6587">MERIKNFLKDEAGQTTVEWGVLSIMIAMGLVVIGLAFQNGIVSIIDALVAKIIDLINSISI</sequence>
<keyword evidence="1" id="KW-0812">Transmembrane</keyword>
<gene>
    <name evidence="2" type="ORF">ACFL27_11460</name>
</gene>
<protein>
    <submittedName>
        <fullName evidence="2">Flp family type IVb pilin</fullName>
    </submittedName>
</protein>
<keyword evidence="1" id="KW-1133">Transmembrane helix</keyword>
<keyword evidence="1" id="KW-0472">Membrane</keyword>
<evidence type="ECO:0000313" key="3">
    <source>
        <dbReference type="Proteomes" id="UP001594351"/>
    </source>
</evidence>
<evidence type="ECO:0000313" key="2">
    <source>
        <dbReference type="EMBL" id="MFC1850801.1"/>
    </source>
</evidence>
<feature type="transmembrane region" description="Helical" evidence="1">
    <location>
        <begin position="20"/>
        <end position="37"/>
    </location>
</feature>
<evidence type="ECO:0000256" key="1">
    <source>
        <dbReference type="SAM" id="Phobius"/>
    </source>
</evidence>
<comment type="caution">
    <text evidence="2">The sequence shown here is derived from an EMBL/GenBank/DDBJ whole genome shotgun (WGS) entry which is preliminary data.</text>
</comment>
<dbReference type="Proteomes" id="UP001594351">
    <property type="component" value="Unassembled WGS sequence"/>
</dbReference>
<keyword evidence="3" id="KW-1185">Reference proteome</keyword>